<dbReference type="Proteomes" id="UP000257136">
    <property type="component" value="Unassembled WGS sequence"/>
</dbReference>
<evidence type="ECO:0000313" key="2">
    <source>
        <dbReference type="Proteomes" id="UP000257136"/>
    </source>
</evidence>
<dbReference type="Pfam" id="PF14121">
    <property type="entry name" value="Porin_10"/>
    <property type="match status" value="1"/>
</dbReference>
<organism evidence="1 2">
    <name type="scientific">Flavobacterium aquicola</name>
    <dbReference type="NCBI Taxonomy" id="1682742"/>
    <lineage>
        <taxon>Bacteria</taxon>
        <taxon>Pseudomonadati</taxon>
        <taxon>Bacteroidota</taxon>
        <taxon>Flavobacteriia</taxon>
        <taxon>Flavobacteriales</taxon>
        <taxon>Flavobacteriaceae</taxon>
        <taxon>Flavobacterium</taxon>
    </lineage>
</organism>
<name>A0A3E0EJZ1_9FLAO</name>
<dbReference type="EMBL" id="QUNI01000006">
    <property type="protein sequence ID" value="REG98562.1"/>
    <property type="molecule type" value="Genomic_DNA"/>
</dbReference>
<comment type="caution">
    <text evidence="1">The sequence shown here is derived from an EMBL/GenBank/DDBJ whole genome shotgun (WGS) entry which is preliminary data.</text>
</comment>
<protein>
    <submittedName>
        <fullName evidence="1">Putative beta-barrel porin</fullName>
    </submittedName>
</protein>
<dbReference type="AlphaFoldDB" id="A0A3E0EJZ1"/>
<keyword evidence="2" id="KW-1185">Reference proteome</keyword>
<proteinExistence type="predicted"/>
<dbReference type="InterPro" id="IPR025631">
    <property type="entry name" value="Porin_10"/>
</dbReference>
<gene>
    <name evidence="1" type="ORF">C8P67_106167</name>
</gene>
<dbReference type="OrthoDB" id="9812454at2"/>
<reference evidence="1 2" key="1">
    <citation type="submission" date="2018-08" db="EMBL/GenBank/DDBJ databases">
        <title>Genomic Encyclopedia of Archaeal and Bacterial Type Strains, Phase II (KMG-II): from individual species to whole genera.</title>
        <authorList>
            <person name="Goeker M."/>
        </authorList>
    </citation>
    <scope>NUCLEOTIDE SEQUENCE [LARGE SCALE GENOMIC DNA]</scope>
    <source>
        <strain evidence="1 2">DSM 100880</strain>
    </source>
</reference>
<evidence type="ECO:0000313" key="1">
    <source>
        <dbReference type="EMBL" id="REG98562.1"/>
    </source>
</evidence>
<sequence>MRIFFSLIFLVFPVLLFSQKNKQVNSAKEMDYNSKYNSSDSIKKKKAPEATYDMYQFITLDRDTTYIDTTQSIRKSYSHNYLRRDNFGLLAFPNDGQTYNTLQYGLNGFSPYPEFGFTAKQFNYMRAGDIKYANVATPVTELYFKTTIQQGQSADSYFAINTSPRLNFSIAFRALRSEGRYINQQARSGNFRFTTSYNTKDGRYIANLHYTSQRFENEENGGISNVSDFTSGDPAFDNRQRLGVYFEDATSELKGKRFFIDQTFRINPKKGANNLYVTEQFNYEKFGYGYTQGTIASSVGGTAVFRFGESFVASGIDDKTNYNKMYNKVGVVYENMTLGSFTFFADDLHTNYFYNNILYLDNDVTVGNLLSQRINTIGGQYNYRKDKWNGKVLYSKSLTDDNLFNLDASAVYDWNDENQLSFRYQSMNKLPNNNYNLFQSSYKDYNWSNTFVNEKINSISANADTKWVSLSMQLNSINDHLYFADITNASQRQDSMQIVAPKQYGKAINYASLKVSREFVVGKWALDNTLLFQKVDQSDAILNVPEFVTRNTLYYTNTLFNNKLFFQTGVEFNYFTSYYTNNYNPVIGEFFVQDRVKIGNSPLIDYFVNFKIQRTRIYFKAEHINSLFSKNDYFSDANNPYRDFLIRFGLVWNFFN</sequence>
<accession>A0A3E0EJZ1</accession>